<keyword evidence="3" id="KW-1185">Reference proteome</keyword>
<organism evidence="2 3">
    <name type="scientific">Janibacter limosus</name>
    <dbReference type="NCBI Taxonomy" id="53458"/>
    <lineage>
        <taxon>Bacteria</taxon>
        <taxon>Bacillati</taxon>
        <taxon>Actinomycetota</taxon>
        <taxon>Actinomycetes</taxon>
        <taxon>Micrococcales</taxon>
        <taxon>Intrasporangiaceae</taxon>
        <taxon>Janibacter</taxon>
    </lineage>
</organism>
<dbReference type="EMBL" id="CP036164">
    <property type="protein sequence ID" value="QBF44967.1"/>
    <property type="molecule type" value="Genomic_DNA"/>
</dbReference>
<dbReference type="KEGG" id="jli:EXU32_00980"/>
<dbReference type="AlphaFoldDB" id="A0A4P6MTD4"/>
<protein>
    <submittedName>
        <fullName evidence="2">Uncharacterized protein</fullName>
    </submittedName>
</protein>
<name>A0A4P6MTD4_9MICO</name>
<feature type="transmembrane region" description="Helical" evidence="1">
    <location>
        <begin position="44"/>
        <end position="65"/>
    </location>
</feature>
<keyword evidence="1" id="KW-1133">Transmembrane helix</keyword>
<evidence type="ECO:0000313" key="2">
    <source>
        <dbReference type="EMBL" id="QBF44967.1"/>
    </source>
</evidence>
<evidence type="ECO:0000256" key="1">
    <source>
        <dbReference type="SAM" id="Phobius"/>
    </source>
</evidence>
<feature type="transmembrane region" description="Helical" evidence="1">
    <location>
        <begin position="18"/>
        <end position="38"/>
    </location>
</feature>
<dbReference type="Proteomes" id="UP000290408">
    <property type="component" value="Chromosome"/>
</dbReference>
<sequence>MGSPFDPPEPTAAERRRALLLSGMVVLLILLSCALSGLAHDAPWFRPVMTVVLLALGAVLVAGSIDRAKLARSLEEREKG</sequence>
<accession>A0A4P6MTD4</accession>
<gene>
    <name evidence="2" type="ORF">EXU32_00980</name>
</gene>
<keyword evidence="1" id="KW-0472">Membrane</keyword>
<proteinExistence type="predicted"/>
<reference evidence="2 3" key="1">
    <citation type="submission" date="2019-02" db="EMBL/GenBank/DDBJ databases">
        <title>Genomic data mining of an Antarctic deep-sea actinobacterium, Janibacterlimosus P3-3-X1.</title>
        <authorList>
            <person name="Liao L."/>
            <person name="Chen B."/>
        </authorList>
    </citation>
    <scope>NUCLEOTIDE SEQUENCE [LARGE SCALE GENOMIC DNA]</scope>
    <source>
        <strain evidence="2 3">P3-3-X1</strain>
    </source>
</reference>
<keyword evidence="1" id="KW-0812">Transmembrane</keyword>
<evidence type="ECO:0000313" key="3">
    <source>
        <dbReference type="Proteomes" id="UP000290408"/>
    </source>
</evidence>